<comment type="caution">
    <text evidence="2">The sequence shown here is derived from an EMBL/GenBank/DDBJ whole genome shotgun (WGS) entry which is preliminary data.</text>
</comment>
<dbReference type="Proteomes" id="UP001209229">
    <property type="component" value="Unassembled WGS sequence"/>
</dbReference>
<name>A0AAE3M6B7_9BACT</name>
<dbReference type="InterPro" id="IPR023614">
    <property type="entry name" value="Porin_dom_sf"/>
</dbReference>
<keyword evidence="3" id="KW-1185">Reference proteome</keyword>
<dbReference type="AlphaFoldDB" id="A0AAE3M6B7"/>
<dbReference type="RefSeq" id="WP_301190985.1">
    <property type="nucleotide sequence ID" value="NZ_JAPDPJ010000029.1"/>
</dbReference>
<sequence>MKKSITLRTFIICLIFASAKSLGLNAQNGEKSNAPKSPFSDFDKDKVLQPFLAVETWATYSMGEKKGETKYEDRGDISIRRLRFGASGSPYSWLNYHFQMNVDRLGQDPYASTKGSYGGVSIWDAYLTAKLLKNSDLLHLHAGYYWAAISREFNTSCWSQATFDRTRANWFMRRFITGRGNGCESGFGFGGLKNYNNFGFSYRIGTFEPAAYSSSKYASRLYTGHVLFSFGDPEQTKYKFRLPGNQWRKRNGVTLGFGGSSQSDGQLSEDLYFDSSSAFGTDLLINLGGLHIDGEYYKFKRSASGLEDFEGTQWHIKASYNFIAGNKYLEPVIAYDKYEGEGEQALYNYIGDDKTLDIGINWYMNKDKVKLALHYVVQDGSVSAKVGDYLGLAFQIRL</sequence>
<gene>
    <name evidence="2" type="ORF">OM075_13150</name>
</gene>
<feature type="signal peptide" evidence="1">
    <location>
        <begin position="1"/>
        <end position="26"/>
    </location>
</feature>
<protein>
    <submittedName>
        <fullName evidence="2">OprO/OprP family phosphate-selective porin</fullName>
    </submittedName>
</protein>
<evidence type="ECO:0000313" key="3">
    <source>
        <dbReference type="Proteomes" id="UP001209229"/>
    </source>
</evidence>
<reference evidence="2" key="1">
    <citation type="submission" date="2022-10" db="EMBL/GenBank/DDBJ databases">
        <authorList>
            <person name="Yu W.X."/>
        </authorList>
    </citation>
    <scope>NUCLEOTIDE SEQUENCE</scope>
    <source>
        <strain evidence="2">AAT</strain>
    </source>
</reference>
<keyword evidence="1" id="KW-0732">Signal</keyword>
<dbReference type="InterPro" id="IPR010870">
    <property type="entry name" value="Porin_O/P"/>
</dbReference>
<evidence type="ECO:0000256" key="1">
    <source>
        <dbReference type="SAM" id="SignalP"/>
    </source>
</evidence>
<organism evidence="2 3">
    <name type="scientific">Plebeiibacterium sediminum</name>
    <dbReference type="NCBI Taxonomy" id="2992112"/>
    <lineage>
        <taxon>Bacteria</taxon>
        <taxon>Pseudomonadati</taxon>
        <taxon>Bacteroidota</taxon>
        <taxon>Bacteroidia</taxon>
        <taxon>Marinilabiliales</taxon>
        <taxon>Marinilabiliaceae</taxon>
        <taxon>Plebeiibacterium</taxon>
    </lineage>
</organism>
<dbReference type="Pfam" id="PF07396">
    <property type="entry name" value="Porin_O_P"/>
    <property type="match status" value="1"/>
</dbReference>
<accession>A0AAE3M6B7</accession>
<proteinExistence type="predicted"/>
<evidence type="ECO:0000313" key="2">
    <source>
        <dbReference type="EMBL" id="MCW3787420.1"/>
    </source>
</evidence>
<dbReference type="Gene3D" id="2.40.160.10">
    <property type="entry name" value="Porin"/>
    <property type="match status" value="1"/>
</dbReference>
<feature type="chain" id="PRO_5042215301" evidence="1">
    <location>
        <begin position="27"/>
        <end position="398"/>
    </location>
</feature>
<dbReference type="EMBL" id="JAPDPJ010000029">
    <property type="protein sequence ID" value="MCW3787420.1"/>
    <property type="molecule type" value="Genomic_DNA"/>
</dbReference>